<reference evidence="2" key="1">
    <citation type="journal article" date="2022" name="bioRxiv">
        <title>Sequencing and chromosome-scale assembly of the giantPleurodeles waltlgenome.</title>
        <authorList>
            <person name="Brown T."/>
            <person name="Elewa A."/>
            <person name="Iarovenko S."/>
            <person name="Subramanian E."/>
            <person name="Araus A.J."/>
            <person name="Petzold A."/>
            <person name="Susuki M."/>
            <person name="Suzuki K.-i.T."/>
            <person name="Hayashi T."/>
            <person name="Toyoda A."/>
            <person name="Oliveira C."/>
            <person name="Osipova E."/>
            <person name="Leigh N.D."/>
            <person name="Simon A."/>
            <person name="Yun M.H."/>
        </authorList>
    </citation>
    <scope>NUCLEOTIDE SEQUENCE</scope>
    <source>
        <strain evidence="2">20211129_DDA</strain>
        <tissue evidence="2">Liver</tissue>
    </source>
</reference>
<feature type="region of interest" description="Disordered" evidence="1">
    <location>
        <begin position="1"/>
        <end position="147"/>
    </location>
</feature>
<keyword evidence="3" id="KW-1185">Reference proteome</keyword>
<feature type="compositionally biased region" description="Basic and acidic residues" evidence="1">
    <location>
        <begin position="34"/>
        <end position="115"/>
    </location>
</feature>
<evidence type="ECO:0000256" key="1">
    <source>
        <dbReference type="SAM" id="MobiDB-lite"/>
    </source>
</evidence>
<organism evidence="2 3">
    <name type="scientific">Pleurodeles waltl</name>
    <name type="common">Iberian ribbed newt</name>
    <dbReference type="NCBI Taxonomy" id="8319"/>
    <lineage>
        <taxon>Eukaryota</taxon>
        <taxon>Metazoa</taxon>
        <taxon>Chordata</taxon>
        <taxon>Craniata</taxon>
        <taxon>Vertebrata</taxon>
        <taxon>Euteleostomi</taxon>
        <taxon>Amphibia</taxon>
        <taxon>Batrachia</taxon>
        <taxon>Caudata</taxon>
        <taxon>Salamandroidea</taxon>
        <taxon>Salamandridae</taxon>
        <taxon>Pleurodelinae</taxon>
        <taxon>Pleurodeles</taxon>
    </lineage>
</organism>
<dbReference type="AlphaFoldDB" id="A0AAV7LP57"/>
<protein>
    <submittedName>
        <fullName evidence="2">Uncharacterized protein</fullName>
    </submittedName>
</protein>
<sequence>MECPRGNLESGGPHFQVGRPDVGEDVGGAGSAATEREKPARRKDGEFCVKKRREWNTIREIDVTKTASGREKEKTTDPGLRKEGRASLEKTMGPEHCSERRAKSEKARERERDGRGSQPHSWRNVAHTGTEVGRGGGENTYKGRREEGENYWRGISAYWALT</sequence>
<dbReference type="Proteomes" id="UP001066276">
    <property type="component" value="Chromosome 11"/>
</dbReference>
<evidence type="ECO:0000313" key="2">
    <source>
        <dbReference type="EMBL" id="KAJ1090673.1"/>
    </source>
</evidence>
<comment type="caution">
    <text evidence="2">The sequence shown here is derived from an EMBL/GenBank/DDBJ whole genome shotgun (WGS) entry which is preliminary data.</text>
</comment>
<evidence type="ECO:0000313" key="3">
    <source>
        <dbReference type="Proteomes" id="UP001066276"/>
    </source>
</evidence>
<proteinExistence type="predicted"/>
<gene>
    <name evidence="2" type="ORF">NDU88_003802</name>
</gene>
<name>A0AAV7LP57_PLEWA</name>
<dbReference type="EMBL" id="JANPWB010000015">
    <property type="protein sequence ID" value="KAJ1090673.1"/>
    <property type="molecule type" value="Genomic_DNA"/>
</dbReference>
<accession>A0AAV7LP57</accession>